<evidence type="ECO:0000313" key="4">
    <source>
        <dbReference type="EMBL" id="QBF82692.1"/>
    </source>
</evidence>
<gene>
    <name evidence="4" type="ORF">EXU30_08315</name>
</gene>
<dbReference type="PANTHER" id="PTHR42901:SF1">
    <property type="entry name" value="ALCOHOL DEHYDROGENASE"/>
    <property type="match status" value="1"/>
</dbReference>
<dbReference type="Pfam" id="PF00106">
    <property type="entry name" value="adh_short"/>
    <property type="match status" value="1"/>
</dbReference>
<reference evidence="4 5" key="1">
    <citation type="submission" date="2019-02" db="EMBL/GenBank/DDBJ databases">
        <title>Shewanella sp. D4-2 isolated from Dokdo Island.</title>
        <authorList>
            <person name="Baek K."/>
        </authorList>
    </citation>
    <scope>NUCLEOTIDE SEQUENCE [LARGE SCALE GENOMIC DNA]</scope>
    <source>
        <strain evidence="4 5">D4-2</strain>
    </source>
</reference>
<dbReference type="AlphaFoldDB" id="A0A411PH37"/>
<dbReference type="KEGG" id="smai:EXU30_08315"/>
<dbReference type="InterPro" id="IPR057326">
    <property type="entry name" value="KR_dom"/>
</dbReference>
<dbReference type="PANTHER" id="PTHR42901">
    <property type="entry name" value="ALCOHOL DEHYDROGENASE"/>
    <property type="match status" value="1"/>
</dbReference>
<dbReference type="PRINTS" id="PR00081">
    <property type="entry name" value="GDHRDH"/>
</dbReference>
<sequence>MILITGASSGLGAAVAKQYAEQGHALLLTGRSQERLQKTLASCRLAAPEFADNNTCIQSLSCELSQDESVEQLIEKIHEMEADGQMLAKVIHCAGSGYFGELEKQQPQAIRELIDNNVTSSIMLLQQLVMHFKHKPIKLVVVMSTAALSGKAGETTYCAAKWAVRGFVESLRLELKGLPMKLIAVYPGGMDTGFWPTSGKHVDTSSFMSADEAATMLIQALPATEHGYVADLTIQRG</sequence>
<evidence type="ECO:0000313" key="5">
    <source>
        <dbReference type="Proteomes" id="UP000291106"/>
    </source>
</evidence>
<keyword evidence="2" id="KW-0560">Oxidoreductase</keyword>
<evidence type="ECO:0000256" key="2">
    <source>
        <dbReference type="ARBA" id="ARBA00023002"/>
    </source>
</evidence>
<dbReference type="Gene3D" id="3.40.50.720">
    <property type="entry name" value="NAD(P)-binding Rossmann-like Domain"/>
    <property type="match status" value="1"/>
</dbReference>
<evidence type="ECO:0000259" key="3">
    <source>
        <dbReference type="SMART" id="SM00822"/>
    </source>
</evidence>
<dbReference type="OrthoDB" id="3178062at2"/>
<dbReference type="PROSITE" id="PS00061">
    <property type="entry name" value="ADH_SHORT"/>
    <property type="match status" value="1"/>
</dbReference>
<comment type="similarity">
    <text evidence="1">Belongs to the short-chain dehydrogenases/reductases (SDR) family.</text>
</comment>
<name>A0A411PH37_9GAMM</name>
<dbReference type="GO" id="GO:0016491">
    <property type="term" value="F:oxidoreductase activity"/>
    <property type="evidence" value="ECO:0007669"/>
    <property type="project" value="UniProtKB-KW"/>
</dbReference>
<dbReference type="InterPro" id="IPR002347">
    <property type="entry name" value="SDR_fam"/>
</dbReference>
<feature type="domain" description="Ketoreductase" evidence="3">
    <location>
        <begin position="2"/>
        <end position="186"/>
    </location>
</feature>
<keyword evidence="5" id="KW-1185">Reference proteome</keyword>
<dbReference type="SMART" id="SM00822">
    <property type="entry name" value="PKS_KR"/>
    <property type="match status" value="1"/>
</dbReference>
<organism evidence="4 5">
    <name type="scientific">Shewanella maritima</name>
    <dbReference type="NCBI Taxonomy" id="2520507"/>
    <lineage>
        <taxon>Bacteria</taxon>
        <taxon>Pseudomonadati</taxon>
        <taxon>Pseudomonadota</taxon>
        <taxon>Gammaproteobacteria</taxon>
        <taxon>Alteromonadales</taxon>
        <taxon>Shewanellaceae</taxon>
        <taxon>Shewanella</taxon>
    </lineage>
</organism>
<dbReference type="EMBL" id="CP036200">
    <property type="protein sequence ID" value="QBF82692.1"/>
    <property type="molecule type" value="Genomic_DNA"/>
</dbReference>
<evidence type="ECO:0000256" key="1">
    <source>
        <dbReference type="ARBA" id="ARBA00006484"/>
    </source>
</evidence>
<dbReference type="Proteomes" id="UP000291106">
    <property type="component" value="Chromosome"/>
</dbReference>
<accession>A0A411PH37</accession>
<dbReference type="InterPro" id="IPR020904">
    <property type="entry name" value="Sc_DH/Rdtase_CS"/>
</dbReference>
<protein>
    <submittedName>
        <fullName evidence="4">SDR family NAD(P)-dependent oxidoreductase</fullName>
    </submittedName>
</protein>
<dbReference type="SUPFAM" id="SSF51735">
    <property type="entry name" value="NAD(P)-binding Rossmann-fold domains"/>
    <property type="match status" value="1"/>
</dbReference>
<dbReference type="InterPro" id="IPR036291">
    <property type="entry name" value="NAD(P)-bd_dom_sf"/>
</dbReference>
<proteinExistence type="inferred from homology"/>
<dbReference type="RefSeq" id="WP_130599073.1">
    <property type="nucleotide sequence ID" value="NZ_CP036200.1"/>
</dbReference>